<dbReference type="FunFam" id="3.10.290.10:FF:000001">
    <property type="entry name" value="30S ribosomal protein S4"/>
    <property type="match status" value="1"/>
</dbReference>
<dbReference type="PROSITE" id="PS50889">
    <property type="entry name" value="S4"/>
    <property type="match status" value="1"/>
</dbReference>
<keyword evidence="4 9" id="KW-0694">RNA-binding</keyword>
<dbReference type="NCBIfam" id="NF003717">
    <property type="entry name" value="PRK05327.1"/>
    <property type="match status" value="1"/>
</dbReference>
<name>A0A316D3E1_9BACL</name>
<dbReference type="InterPro" id="IPR001912">
    <property type="entry name" value="Ribosomal_uS4_N"/>
</dbReference>
<comment type="subunit">
    <text evidence="7 9">Part of the 30S ribosomal subunit. Contacts protein S5. The interaction surface between S4 and S5 is involved in control of translational fidelity.</text>
</comment>
<dbReference type="AlphaFoldDB" id="A0A316D3E1"/>
<evidence type="ECO:0000259" key="12">
    <source>
        <dbReference type="SMART" id="SM01390"/>
    </source>
</evidence>
<feature type="domain" description="Small ribosomal subunit protein uS4 N-terminal" evidence="12">
    <location>
        <begin position="3"/>
        <end position="99"/>
    </location>
</feature>
<dbReference type="SMART" id="SM01390">
    <property type="entry name" value="Ribosomal_S4"/>
    <property type="match status" value="1"/>
</dbReference>
<evidence type="ECO:0000256" key="7">
    <source>
        <dbReference type="ARBA" id="ARBA00025813"/>
    </source>
</evidence>
<dbReference type="Gene3D" id="3.10.290.10">
    <property type="entry name" value="RNA-binding S4 domain"/>
    <property type="match status" value="1"/>
</dbReference>
<dbReference type="Pfam" id="PF01479">
    <property type="entry name" value="S4"/>
    <property type="match status" value="1"/>
</dbReference>
<dbReference type="Pfam" id="PF00163">
    <property type="entry name" value="Ribosomal_S4"/>
    <property type="match status" value="1"/>
</dbReference>
<gene>
    <name evidence="9" type="primary">rpsD</name>
    <name evidence="13" type="ORF">C7459_12267</name>
</gene>
<comment type="function">
    <text evidence="9">With S5 and S12 plays an important role in translational accuracy.</text>
</comment>
<keyword evidence="5 9" id="KW-0689">Ribosomal protein</keyword>
<dbReference type="EMBL" id="QGGL01000022">
    <property type="protein sequence ID" value="PWK05700.1"/>
    <property type="molecule type" value="Genomic_DNA"/>
</dbReference>
<reference evidence="13 14" key="1">
    <citation type="submission" date="2018-05" db="EMBL/GenBank/DDBJ databases">
        <title>Genomic Encyclopedia of Type Strains, Phase IV (KMG-IV): sequencing the most valuable type-strain genomes for metagenomic binning, comparative biology and taxonomic classification.</title>
        <authorList>
            <person name="Goeker M."/>
        </authorList>
    </citation>
    <scope>NUCLEOTIDE SEQUENCE [LARGE SCALE GENOMIC DNA]</scope>
    <source>
        <strain evidence="13 14">DSM 18773</strain>
    </source>
</reference>
<proteinExistence type="inferred from homology"/>
<evidence type="ECO:0000256" key="9">
    <source>
        <dbReference type="HAMAP-Rule" id="MF_01306"/>
    </source>
</evidence>
<dbReference type="InterPro" id="IPR036986">
    <property type="entry name" value="S4_RNA-bd_sf"/>
</dbReference>
<dbReference type="RefSeq" id="WP_109691053.1">
    <property type="nucleotide sequence ID" value="NZ_QGGL01000022.1"/>
</dbReference>
<dbReference type="SMART" id="SM00363">
    <property type="entry name" value="S4"/>
    <property type="match status" value="1"/>
</dbReference>
<dbReference type="FunFam" id="1.10.1050.10:FF:000001">
    <property type="entry name" value="30S ribosomal protein S4"/>
    <property type="match status" value="1"/>
</dbReference>
<comment type="similarity">
    <text evidence="2 9 10">Belongs to the universal ribosomal protein uS4 family.</text>
</comment>
<dbReference type="Gene3D" id="1.10.1050.10">
    <property type="entry name" value="Ribosomal Protein S4 Delta 41, Chain A, domain 1"/>
    <property type="match status" value="1"/>
</dbReference>
<keyword evidence="14" id="KW-1185">Reference proteome</keyword>
<dbReference type="GO" id="GO:0019843">
    <property type="term" value="F:rRNA binding"/>
    <property type="evidence" value="ECO:0007669"/>
    <property type="project" value="UniProtKB-UniRule"/>
</dbReference>
<evidence type="ECO:0000256" key="1">
    <source>
        <dbReference type="ARBA" id="ARBA00003866"/>
    </source>
</evidence>
<evidence type="ECO:0000256" key="5">
    <source>
        <dbReference type="ARBA" id="ARBA00022980"/>
    </source>
</evidence>
<evidence type="ECO:0000256" key="3">
    <source>
        <dbReference type="ARBA" id="ARBA00022730"/>
    </source>
</evidence>
<organism evidence="13 14">
    <name type="scientific">Tumebacillus permanentifrigoris</name>
    <dbReference type="NCBI Taxonomy" id="378543"/>
    <lineage>
        <taxon>Bacteria</taxon>
        <taxon>Bacillati</taxon>
        <taxon>Bacillota</taxon>
        <taxon>Bacilli</taxon>
        <taxon>Bacillales</taxon>
        <taxon>Alicyclobacillaceae</taxon>
        <taxon>Tumebacillus</taxon>
    </lineage>
</organism>
<dbReference type="PANTHER" id="PTHR11831">
    <property type="entry name" value="30S 40S RIBOSOMAL PROTEIN"/>
    <property type="match status" value="1"/>
</dbReference>
<feature type="domain" description="RNA-binding S4" evidence="11">
    <location>
        <begin position="100"/>
        <end position="164"/>
    </location>
</feature>
<dbReference type="GO" id="GO:0006412">
    <property type="term" value="P:translation"/>
    <property type="evidence" value="ECO:0007669"/>
    <property type="project" value="UniProtKB-UniRule"/>
</dbReference>
<evidence type="ECO:0000313" key="13">
    <source>
        <dbReference type="EMBL" id="PWK05700.1"/>
    </source>
</evidence>
<dbReference type="NCBIfam" id="TIGR01017">
    <property type="entry name" value="rpsD_bact"/>
    <property type="match status" value="1"/>
</dbReference>
<dbReference type="Proteomes" id="UP000245634">
    <property type="component" value="Unassembled WGS sequence"/>
</dbReference>
<keyword evidence="6 9" id="KW-0687">Ribonucleoprotein</keyword>
<dbReference type="HAMAP" id="MF_01306_B">
    <property type="entry name" value="Ribosomal_uS4_B"/>
    <property type="match status" value="1"/>
</dbReference>
<dbReference type="GO" id="GO:0042274">
    <property type="term" value="P:ribosomal small subunit biogenesis"/>
    <property type="evidence" value="ECO:0007669"/>
    <property type="project" value="TreeGrafter"/>
</dbReference>
<dbReference type="SUPFAM" id="SSF55174">
    <property type="entry name" value="Alpha-L RNA-binding motif"/>
    <property type="match status" value="1"/>
</dbReference>
<evidence type="ECO:0000259" key="11">
    <source>
        <dbReference type="SMART" id="SM00363"/>
    </source>
</evidence>
<accession>A0A316D3E1</accession>
<dbReference type="InterPro" id="IPR005709">
    <property type="entry name" value="Ribosomal_uS4_bac-type"/>
</dbReference>
<keyword evidence="3 9" id="KW-0699">rRNA-binding</keyword>
<dbReference type="GO" id="GO:0015935">
    <property type="term" value="C:small ribosomal subunit"/>
    <property type="evidence" value="ECO:0007669"/>
    <property type="project" value="InterPro"/>
</dbReference>
<sequence length="210" mass="23981">MARYTGSVCRLCRREGVKLYLKGERCYTDKCAIDRRAYAPGQHGQASARKKVSEYGTQLREKQKARRVYGVLEKQFRGYYEDAARRKGITGETLLQILESRLDNVVYRLGFAASRPEARQLVKHGHFNVNGRRVDIPSFLTNVGDVVAFTEKSLESPRVKELVEVAESKATVTWLERDLNTKSGRIARVPARDEIDVPVVEQMIVELYSR</sequence>
<dbReference type="CDD" id="cd00165">
    <property type="entry name" value="S4"/>
    <property type="match status" value="1"/>
</dbReference>
<evidence type="ECO:0000313" key="14">
    <source>
        <dbReference type="Proteomes" id="UP000245634"/>
    </source>
</evidence>
<dbReference type="InterPro" id="IPR002942">
    <property type="entry name" value="S4_RNA-bd"/>
</dbReference>
<dbReference type="InterPro" id="IPR018079">
    <property type="entry name" value="Ribosomal_uS4_CS"/>
</dbReference>
<dbReference type="PANTHER" id="PTHR11831:SF4">
    <property type="entry name" value="SMALL RIBOSOMAL SUBUNIT PROTEIN US4M"/>
    <property type="match status" value="1"/>
</dbReference>
<dbReference type="GO" id="GO:0003735">
    <property type="term" value="F:structural constituent of ribosome"/>
    <property type="evidence" value="ECO:0007669"/>
    <property type="project" value="InterPro"/>
</dbReference>
<dbReference type="InterPro" id="IPR022801">
    <property type="entry name" value="Ribosomal_uS4"/>
</dbReference>
<evidence type="ECO:0000256" key="2">
    <source>
        <dbReference type="ARBA" id="ARBA00007465"/>
    </source>
</evidence>
<evidence type="ECO:0000256" key="10">
    <source>
        <dbReference type="RuleBase" id="RU003699"/>
    </source>
</evidence>
<evidence type="ECO:0000256" key="6">
    <source>
        <dbReference type="ARBA" id="ARBA00023274"/>
    </source>
</evidence>
<comment type="caution">
    <text evidence="13">The sequence shown here is derived from an EMBL/GenBank/DDBJ whole genome shotgun (WGS) entry which is preliminary data.</text>
</comment>
<dbReference type="OrthoDB" id="9803672at2"/>
<comment type="function">
    <text evidence="1 9">One of the primary rRNA binding proteins, it binds directly to 16S rRNA where it nucleates assembly of the body of the 30S subunit.</text>
</comment>
<dbReference type="PROSITE" id="PS00632">
    <property type="entry name" value="RIBOSOMAL_S4"/>
    <property type="match status" value="1"/>
</dbReference>
<evidence type="ECO:0000256" key="4">
    <source>
        <dbReference type="ARBA" id="ARBA00022884"/>
    </source>
</evidence>
<evidence type="ECO:0000256" key="8">
    <source>
        <dbReference type="ARBA" id="ARBA00035254"/>
    </source>
</evidence>
<protein>
    <recommendedName>
        <fullName evidence="8 9">Small ribosomal subunit protein uS4</fullName>
    </recommendedName>
</protein>